<keyword evidence="1" id="KW-0489">Methyltransferase</keyword>
<evidence type="ECO:0000256" key="1">
    <source>
        <dbReference type="ARBA" id="ARBA00022603"/>
    </source>
</evidence>
<feature type="region of interest" description="Disordered" evidence="4">
    <location>
        <begin position="107"/>
        <end position="139"/>
    </location>
</feature>
<feature type="compositionally biased region" description="Basic residues" evidence="4">
    <location>
        <begin position="130"/>
        <end position="139"/>
    </location>
</feature>
<keyword evidence="3" id="KW-0949">S-adenosyl-L-methionine</keyword>
<dbReference type="Gene3D" id="3.40.50.150">
    <property type="entry name" value="Vaccinia Virus protein VP39"/>
    <property type="match status" value="1"/>
</dbReference>
<dbReference type="GO" id="GO:0016433">
    <property type="term" value="F:rRNA (adenine) methyltransferase activity"/>
    <property type="evidence" value="ECO:0007669"/>
    <property type="project" value="TreeGrafter"/>
</dbReference>
<keyword evidence="2" id="KW-0808">Transferase</keyword>
<feature type="compositionally biased region" description="Basic and acidic residues" evidence="4">
    <location>
        <begin position="177"/>
        <end position="189"/>
    </location>
</feature>
<protein>
    <submittedName>
        <fullName evidence="5">Uncharacterized protein</fullName>
    </submittedName>
</protein>
<evidence type="ECO:0000256" key="3">
    <source>
        <dbReference type="ARBA" id="ARBA00022691"/>
    </source>
</evidence>
<dbReference type="EMBL" id="HBIX01030626">
    <property type="protein sequence ID" value="CAE0727586.1"/>
    <property type="molecule type" value="Transcribed_RNA"/>
</dbReference>
<organism evidence="5">
    <name type="scientific">Pseudo-nitzschia australis</name>
    <dbReference type="NCBI Taxonomy" id="44445"/>
    <lineage>
        <taxon>Eukaryota</taxon>
        <taxon>Sar</taxon>
        <taxon>Stramenopiles</taxon>
        <taxon>Ochrophyta</taxon>
        <taxon>Bacillariophyta</taxon>
        <taxon>Bacillariophyceae</taxon>
        <taxon>Bacillariophycidae</taxon>
        <taxon>Bacillariales</taxon>
        <taxon>Bacillariaceae</taxon>
        <taxon>Pseudo-nitzschia</taxon>
    </lineage>
</organism>
<dbReference type="AlphaFoldDB" id="A0A7S4AVD2"/>
<evidence type="ECO:0000256" key="4">
    <source>
        <dbReference type="SAM" id="MobiDB-lite"/>
    </source>
</evidence>
<sequence>MPNKKRGRRPIPLAAPNLLRPMTSRKRARKVTTMFHKLTRERDLAIKEGDAEKIKSCDNGLEEMGGRPEYQRASQLSTSFHSTSKWVLGHLANNGWLYGIKTKNDNGNQTSADTNAGNSESSDTGESRTKREKKRTTRRTTRILEVGAINTELLDAAGVTVSVRLPVSAAAASSSSREGRERNDTKTNEHSSSSPVLSSSQTTTAKKNIHVRAIDIHSMEERIEEADFLKLPIVDTDPEERCDVIVCSMVLNCVTTPVDRGKMLALLYHQLRPGGLCFFTIPKFCLTKSAFLTHNLFKKMLGENGVGFNVKSTKESPKVAFFILERPIEDRNSNSNGNEGKKKTKSGTTYTRRRQLDPSFKKAIIRNKGKKFPNQFSVVLRAEHIFGTES</sequence>
<reference evidence="5" key="1">
    <citation type="submission" date="2021-01" db="EMBL/GenBank/DDBJ databases">
        <authorList>
            <person name="Corre E."/>
            <person name="Pelletier E."/>
            <person name="Niang G."/>
            <person name="Scheremetjew M."/>
            <person name="Finn R."/>
            <person name="Kale V."/>
            <person name="Holt S."/>
            <person name="Cochrane G."/>
            <person name="Meng A."/>
            <person name="Brown T."/>
            <person name="Cohen L."/>
        </authorList>
    </citation>
    <scope>NUCLEOTIDE SEQUENCE</scope>
    <source>
        <strain evidence="5">10249 10 AB</strain>
    </source>
</reference>
<dbReference type="InterPro" id="IPR021867">
    <property type="entry name" value="Bmt2/SAMTOR"/>
</dbReference>
<dbReference type="SUPFAM" id="SSF53335">
    <property type="entry name" value="S-adenosyl-L-methionine-dependent methyltransferases"/>
    <property type="match status" value="1"/>
</dbReference>
<dbReference type="InterPro" id="IPR029063">
    <property type="entry name" value="SAM-dependent_MTases_sf"/>
</dbReference>
<dbReference type="PANTHER" id="PTHR21008:SF1">
    <property type="entry name" value="25S RRNA (ADENINE(2142)-N(1))-METHYLTRANSFERASE"/>
    <property type="match status" value="1"/>
</dbReference>
<dbReference type="PANTHER" id="PTHR21008">
    <property type="entry name" value="S-ADENOSYLMETHIONINE SENSOR UPSTREAM OF MTORC1-RELATED"/>
    <property type="match status" value="1"/>
</dbReference>
<proteinExistence type="predicted"/>
<gene>
    <name evidence="5" type="ORF">PAUS00366_LOCUS20369</name>
</gene>
<name>A0A7S4AVD2_9STRA</name>
<feature type="region of interest" description="Disordered" evidence="4">
    <location>
        <begin position="331"/>
        <end position="352"/>
    </location>
</feature>
<feature type="compositionally biased region" description="Low complexity" evidence="4">
    <location>
        <begin position="191"/>
        <end position="200"/>
    </location>
</feature>
<feature type="region of interest" description="Disordered" evidence="4">
    <location>
        <begin position="169"/>
        <end position="203"/>
    </location>
</feature>
<dbReference type="GO" id="GO:0005730">
    <property type="term" value="C:nucleolus"/>
    <property type="evidence" value="ECO:0007669"/>
    <property type="project" value="TreeGrafter"/>
</dbReference>
<evidence type="ECO:0000256" key="2">
    <source>
        <dbReference type="ARBA" id="ARBA00022679"/>
    </source>
</evidence>
<accession>A0A7S4AVD2</accession>
<dbReference type="CDD" id="cd02440">
    <property type="entry name" value="AdoMet_MTases"/>
    <property type="match status" value="1"/>
</dbReference>
<feature type="compositionally biased region" description="Polar residues" evidence="4">
    <location>
        <begin position="107"/>
        <end position="124"/>
    </location>
</feature>
<dbReference type="Pfam" id="PF11968">
    <property type="entry name" value="Bmt2"/>
    <property type="match status" value="1"/>
</dbReference>
<evidence type="ECO:0000313" key="5">
    <source>
        <dbReference type="EMBL" id="CAE0727586.1"/>
    </source>
</evidence>